<dbReference type="InterPro" id="IPR044210">
    <property type="entry name" value="Tfc3-like"/>
</dbReference>
<feature type="domain" description="General transcription factor 3C polypeptide 1 winged-helix" evidence="8">
    <location>
        <begin position="1"/>
        <end position="119"/>
    </location>
</feature>
<evidence type="ECO:0000313" key="10">
    <source>
        <dbReference type="EMBL" id="KAF6736447.1"/>
    </source>
</evidence>
<reference evidence="10" key="1">
    <citation type="journal article" name="BMC Genomics">
        <title>Long-read sequencing and de novo genome assembly of marine medaka (Oryzias melastigma).</title>
        <authorList>
            <person name="Liang P."/>
            <person name="Saqib H.S.A."/>
            <person name="Ni X."/>
            <person name="Shen Y."/>
        </authorList>
    </citation>
    <scope>NUCLEOTIDE SEQUENCE</scope>
    <source>
        <strain evidence="10">Bigg-433</strain>
    </source>
</reference>
<feature type="compositionally biased region" description="Basic and acidic residues" evidence="6">
    <location>
        <begin position="1947"/>
        <end position="1966"/>
    </location>
</feature>
<comment type="subcellular location">
    <subcellularLocation>
        <location evidence="1">Nucleus</location>
    </subcellularLocation>
</comment>
<dbReference type="CDD" id="cd16169">
    <property type="entry name" value="Tau138_eWH"/>
    <property type="match status" value="1"/>
</dbReference>
<feature type="compositionally biased region" description="Polar residues" evidence="6">
    <location>
        <begin position="1592"/>
        <end position="1604"/>
    </location>
</feature>
<keyword evidence="5" id="KW-0539">Nucleus</keyword>
<evidence type="ECO:0000256" key="6">
    <source>
        <dbReference type="SAM" id="MobiDB-lite"/>
    </source>
</evidence>
<dbReference type="GO" id="GO:0000127">
    <property type="term" value="C:transcription factor TFIIIC complex"/>
    <property type="evidence" value="ECO:0007669"/>
    <property type="project" value="InterPro"/>
</dbReference>
<dbReference type="GO" id="GO:0003677">
    <property type="term" value="F:DNA binding"/>
    <property type="evidence" value="ECO:0007669"/>
    <property type="project" value="UniProtKB-KW"/>
</dbReference>
<evidence type="ECO:0000259" key="9">
    <source>
        <dbReference type="Pfam" id="PF24101"/>
    </source>
</evidence>
<dbReference type="InterPro" id="IPR035625">
    <property type="entry name" value="Tfc3-like_eWH"/>
</dbReference>
<feature type="domain" description="B-block binding subunit of TFIIIC" evidence="7">
    <location>
        <begin position="175"/>
        <end position="248"/>
    </location>
</feature>
<keyword evidence="4" id="KW-0804">Transcription</keyword>
<feature type="region of interest" description="Disordered" evidence="6">
    <location>
        <begin position="346"/>
        <end position="366"/>
    </location>
</feature>
<dbReference type="PANTHER" id="PTHR15180:SF1">
    <property type="entry name" value="GENERAL TRANSCRIPTION FACTOR 3C POLYPEPTIDE 1"/>
    <property type="match status" value="1"/>
</dbReference>
<dbReference type="PANTHER" id="PTHR15180">
    <property type="entry name" value="GENERAL TRANSCRIPTION FACTOR 3C POLYPEPTIDE 1"/>
    <property type="match status" value="1"/>
</dbReference>
<evidence type="ECO:0000256" key="2">
    <source>
        <dbReference type="ARBA" id="ARBA00022553"/>
    </source>
</evidence>
<feature type="region of interest" description="Disordered" evidence="6">
    <location>
        <begin position="1915"/>
        <end position="1995"/>
    </location>
</feature>
<dbReference type="Pfam" id="PF24101">
    <property type="entry name" value="WHD_GTF3C1"/>
    <property type="match status" value="1"/>
</dbReference>
<dbReference type="InterPro" id="IPR007309">
    <property type="entry name" value="TFIIIC_Bblock-bd"/>
</dbReference>
<dbReference type="InterPro" id="IPR056467">
    <property type="entry name" value="eWH_GTF3C1"/>
</dbReference>
<dbReference type="GO" id="GO:0006384">
    <property type="term" value="P:transcription initiation at RNA polymerase III promoter"/>
    <property type="evidence" value="ECO:0007669"/>
    <property type="project" value="InterPro"/>
</dbReference>
<name>A0A834KXT2_ORYME</name>
<evidence type="ECO:0000259" key="7">
    <source>
        <dbReference type="Pfam" id="PF04182"/>
    </source>
</evidence>
<sequence length="2150" mass="245092">MDALSIVADEVALEGLDGITIPTIWIRLGDVQPKFPLKLDAFTKEFIWKSLVNNRNLKFYELPQERPDVLLFNRFADIDSEICLETHVKFEDDFKNIYPVYIIPENKDGIQGSCLFFKERKEVTKQIRSSSLAPLLSLEEASKKYGRKLVIVASQALRFRALIGAETDPDLKILNESYCLLERVGRARWQGELQSNLHGRLFMADARKLHYLRKPLVKHDLITLQPFVKRLKSGQMQHTILLLLKRFHLNRRTKIDKIMEYASNFLQQFPGQFTTSDNFKQHLNLSEDLMRSLIKNLRAAKMTEFFRCPLEDLDPDAGPCNSRNGRKVIVRCLRLVKPYSKKGITDVIEDDDDDDDEEDAMPGGGELSIEGQVLERDLMSQAYHLVLSQGSKGIPQRDIASKMHFGRQESRMIIRKLEREDLIKGFLVDEGRQRTTKYLSHKFVSSNHRFLTSFFVISVSVEMNIGTGSFSSDRCVGVSDQVQRFTQEHERNKRLYSAANKSDDAPPAKKRMRKSNRKDEEREGQSGGEDAATGRVDPKRGEASGMSTEEDATEQIKPEPSVMRLTPDDGAVASTSGSMTGVTADPVTPPKPDTAVVVMEQKFITQSTPEREPSTKDAKTHETYRGLKRKNLIVEAVQNLKVIQGCFPLQKMIINEEKEDGINSKCCKKTINRLIQSMSKQGLLKIYSTTVIQEGITKKVDLIVHPSIQPNDEKITKVIDQIRFNISNTFYVIRKHETSEKGNKRSTFKDLLKDKSLKKRRSGGEAAYQPKKVRGMAKSYGYQPKMCRLRVLHTFLWHVIYGHPLLNTPPDAECAAETTQLNESDLDGSNLKPEDNTETSGASSLYETLGEEEEELTNDQLNPESVMKVYMDEESWKRFVPPVHLQKGFRRGWAMVGDLLLCMPLSIFVQILHMNFKVDGLEGYLSDPVKQHYLVRMLPYRMKRQLFYRRQYMHSFNESLQKLIYMGLLQFGAGKKFMERDQVFVYLKRNATIVDTTNTEPHYWLVTEPPDKPFERRRYTFNTIEDVDSFWFDLMCICLNTPLGIIRKRRKGSEEEAHVDEFRKVQDRKVFLKLAHLLRGSFEVCDDGSIPGDGRGAGGLDSEFFSHLKRNWFWTNRLLLCKARPSSQEETEIKMRLQNFVNKPLTAAVKAAGTISPQGLTLKRSLNTDKVKVGVEPASRNQRVIGGKGQKRNRLKKEIVKVPLKKKIQAKRRSDAHDEADHKALKKMTKQRVYWSAAEDALVMLCSVASYLFNSKLQRPFVPYCVVRDMLHAEFKISEDKTSSAVARRSRCILKNPQTLLNYRICLAEAQQDKSLMKCLEEKKPANPDKAEDCAKVFSEYVKLLRQKFSSVVSTHSITIPDSKQQLLSRFKVLAIDGGARMPLQDTITCTMDIHSIVLYNLIQSTLAMSNAQMKSSRSFQTFHMYNKYDQDLLCQVFLQCRKRRLINRRRLQQTPYVRKNRGMPILPMSYQLSQSFYRWFSWRFPQSLCTDSFCFLRSLLTNKPGDERPAMTFYHETESRSRKGEELLERKAKSAKKESCGEKKPQHPEPTSAQSFKEGEDDERRAEEKEELKEEDVNDEEDKCISEHPESQGSALTTGSDGASLSGERGDDPPESSVDPAPHPPPDVSDMLQFSLSSPGGTCASALSLMTLGLLNVHVSIPKPIVVVDSTMVDNDFVKSMAALEEEDDDEDDDGDNEKRKKLQITAHQASHTNYLMMQGYYSPGIAIRNISPNDNLVVESCSLKLQLRNTPAHRVFTEENVPSLDLTKCGPSLLPPILTSNVCSPSCRIPSAEECDSLLIQEKGYTQQDIEACAQLRRSIDEAGEKGLDEREMFSVFVHLLEPQTGRSKTLQLYLKDLQEKHQLVRVGCLGVRWVLMQHAEPWLLILNSQKPHSPSEKTPIFKNQHNIPFLRKRSSRGHHQEGLPSKKPASHLTKGPDTLNEDASGEKPHEEEKREEQQEKSEGGEEQEVAQLEDEQEEVGKEETKKPEHQLSLPNTRKCRMKKLEDECSPSSAKEEDALSFISRPWRLIDGSVNRSVCKGMLEGLLHHIMAQPGLTQQALLEHYRNVLQPVAALDLVQSLVELGCVVKKTLVKDPKPSLFGSTTPQPRTKRSPAVEEPDEVYYEPTISCCLRLSRVLPNERPWNDCL</sequence>
<evidence type="ECO:0000313" key="11">
    <source>
        <dbReference type="Proteomes" id="UP000646548"/>
    </source>
</evidence>
<organism evidence="10 11">
    <name type="scientific">Oryzias melastigma</name>
    <name type="common">Marine medaka</name>
    <dbReference type="NCBI Taxonomy" id="30732"/>
    <lineage>
        <taxon>Eukaryota</taxon>
        <taxon>Metazoa</taxon>
        <taxon>Chordata</taxon>
        <taxon>Craniata</taxon>
        <taxon>Vertebrata</taxon>
        <taxon>Euteleostomi</taxon>
        <taxon>Actinopterygii</taxon>
        <taxon>Neopterygii</taxon>
        <taxon>Teleostei</taxon>
        <taxon>Neoteleostei</taxon>
        <taxon>Acanthomorphata</taxon>
        <taxon>Ovalentaria</taxon>
        <taxon>Atherinomorphae</taxon>
        <taxon>Beloniformes</taxon>
        <taxon>Adrianichthyidae</taxon>
        <taxon>Oryziinae</taxon>
        <taxon>Oryzias</taxon>
    </lineage>
</organism>
<proteinExistence type="predicted"/>
<evidence type="ECO:0000256" key="3">
    <source>
        <dbReference type="ARBA" id="ARBA00023125"/>
    </source>
</evidence>
<feature type="region of interest" description="Disordered" evidence="6">
    <location>
        <begin position="488"/>
        <end position="569"/>
    </location>
</feature>
<feature type="region of interest" description="Disordered" evidence="6">
    <location>
        <begin position="821"/>
        <end position="858"/>
    </location>
</feature>
<dbReference type="InterPro" id="IPR056428">
    <property type="entry name" value="WH_GTF3C1"/>
</dbReference>
<feature type="compositionally biased region" description="Basic and acidic residues" evidence="6">
    <location>
        <begin position="1507"/>
        <end position="1548"/>
    </location>
</feature>
<feature type="compositionally biased region" description="Basic and acidic residues" evidence="6">
    <location>
        <begin position="1981"/>
        <end position="1992"/>
    </location>
</feature>
<feature type="compositionally biased region" description="Basic and acidic residues" evidence="6">
    <location>
        <begin position="1563"/>
        <end position="1573"/>
    </location>
</feature>
<gene>
    <name evidence="10" type="ORF">FQA47_009195</name>
</gene>
<dbReference type="Pfam" id="PF23704">
    <property type="entry name" value="WHD_GTF3C1_N"/>
    <property type="match status" value="1"/>
</dbReference>
<feature type="region of interest" description="Disordered" evidence="6">
    <location>
        <begin position="2099"/>
        <end position="2118"/>
    </location>
</feature>
<accession>A0A834KXT2</accession>
<feature type="domain" description="GTF3C1 extended winged-helix" evidence="9">
    <location>
        <begin position="621"/>
        <end position="727"/>
    </location>
</feature>
<feature type="compositionally biased region" description="Acidic residues" evidence="6">
    <location>
        <begin position="347"/>
        <end position="360"/>
    </location>
</feature>
<keyword evidence="3" id="KW-0238">DNA-binding</keyword>
<protein>
    <submittedName>
        <fullName evidence="10">General transcription factor 3C polypeptide 1</fullName>
    </submittedName>
</protein>
<evidence type="ECO:0000256" key="5">
    <source>
        <dbReference type="ARBA" id="ARBA00023242"/>
    </source>
</evidence>
<dbReference type="Proteomes" id="UP000646548">
    <property type="component" value="Unassembled WGS sequence"/>
</dbReference>
<feature type="region of interest" description="Disordered" evidence="6">
    <location>
        <begin position="1507"/>
        <end position="1636"/>
    </location>
</feature>
<evidence type="ECO:0000259" key="8">
    <source>
        <dbReference type="Pfam" id="PF23704"/>
    </source>
</evidence>
<dbReference type="Pfam" id="PF04182">
    <property type="entry name" value="B-block_TFIIIC"/>
    <property type="match status" value="1"/>
</dbReference>
<evidence type="ECO:0000256" key="4">
    <source>
        <dbReference type="ARBA" id="ARBA00023163"/>
    </source>
</evidence>
<feature type="compositionally biased region" description="Acidic residues" evidence="6">
    <location>
        <begin position="1967"/>
        <end position="1980"/>
    </location>
</feature>
<dbReference type="GO" id="GO:0005634">
    <property type="term" value="C:nucleus"/>
    <property type="evidence" value="ECO:0007669"/>
    <property type="project" value="UniProtKB-SubCell"/>
</dbReference>
<dbReference type="EMBL" id="WKFB01000088">
    <property type="protein sequence ID" value="KAF6736447.1"/>
    <property type="molecule type" value="Genomic_DNA"/>
</dbReference>
<keyword evidence="2" id="KW-0597">Phosphoprotein</keyword>
<dbReference type="GO" id="GO:0042791">
    <property type="term" value="P:5S class rRNA transcription by RNA polymerase III"/>
    <property type="evidence" value="ECO:0007669"/>
    <property type="project" value="TreeGrafter"/>
</dbReference>
<feature type="compositionally biased region" description="Acidic residues" evidence="6">
    <location>
        <begin position="1574"/>
        <end position="1583"/>
    </location>
</feature>
<evidence type="ECO:0000256" key="1">
    <source>
        <dbReference type="ARBA" id="ARBA00004123"/>
    </source>
</evidence>
<comment type="caution">
    <text evidence="10">The sequence shown here is derived from an EMBL/GenBank/DDBJ whole genome shotgun (WGS) entry which is preliminary data.</text>
</comment>